<dbReference type="FunFam" id="3.40.50.300:FF:002432">
    <property type="entry name" value="ATP synthase subunit alpha, mitochondrial"/>
    <property type="match status" value="1"/>
</dbReference>
<dbReference type="STRING" id="1618583.US75_C0016G0008"/>
<accession>A0A0G0IX89</accession>
<comment type="subcellular location">
    <subcellularLocation>
        <location evidence="1">Membrane</location>
    </subcellularLocation>
</comment>
<evidence type="ECO:0000313" key="15">
    <source>
        <dbReference type="EMBL" id="KKQ55650.1"/>
    </source>
</evidence>
<dbReference type="Pfam" id="PF00006">
    <property type="entry name" value="ATP-synt_ab"/>
    <property type="match status" value="1"/>
</dbReference>
<evidence type="ECO:0000256" key="8">
    <source>
        <dbReference type="ARBA" id="ARBA00023065"/>
    </source>
</evidence>
<dbReference type="InterPro" id="IPR038376">
    <property type="entry name" value="ATP_synth_asu_C_sf"/>
</dbReference>
<keyword evidence="5" id="KW-0375">Hydrogen ion transport</keyword>
<sequence>MDTFEQFLNTTGEIGFVKRISSSIIFCDGLPGAKLSEVVVFENGEVGQVFSTDRNLVEIIVLSKGYIKVGTKVARTGQTLKINIGSHLFGSVMSPKDMITFEKTNEIENRIIESEPPGIDRRKNINRSFETGVAIVDLMLPLGMGQRELVIGDRKTNKTQFILQSILTQAQKGTVCVYAAIAKKRTDVILFNKFVKDKNIADKIITIASYPDDPSGLIYLTPYVAMTIAEYFRDKGQDVYVTFDDLTAHAKYYREISLLAGRFPGRNSYPGDIFYLHSRLLERAGNFIIQGAKGMTGEASITCMPIAEMVMGDFSGYIQTNLMAMTDGHLYFDRDYFNQGKRPPINPFLSVTRVGRQAQTPLLRELSRKLTSFMVSYEKMKEFMHFGAELSEESQKMLLLGDKISGIFEQASISPRPYSLSILMFTTVWAGYWQEKDVNGLKLELRKLTNLFMSNEQFRKESENVILNSPSFNHLVDSMKSSQSNIIQLLAEIK</sequence>
<reference evidence="15 16" key="1">
    <citation type="journal article" date="2015" name="Nature">
        <title>rRNA introns, odd ribosomes, and small enigmatic genomes across a large radiation of phyla.</title>
        <authorList>
            <person name="Brown C.T."/>
            <person name="Hug L.A."/>
            <person name="Thomas B.C."/>
            <person name="Sharon I."/>
            <person name="Castelle C.J."/>
            <person name="Singh A."/>
            <person name="Wilkins M.J."/>
            <person name="Williams K.H."/>
            <person name="Banfield J.F."/>
        </authorList>
    </citation>
    <scope>NUCLEOTIDE SEQUENCE [LARGE SCALE GENOMIC DNA]</scope>
</reference>
<evidence type="ECO:0000256" key="10">
    <source>
        <dbReference type="ARBA" id="ARBA00023196"/>
    </source>
</evidence>
<name>A0A0G0IX89_9BACT</name>
<keyword evidence="6" id="KW-0067">ATP-binding</keyword>
<keyword evidence="10" id="KW-0139">CF(1)</keyword>
<dbReference type="GO" id="GO:0043531">
    <property type="term" value="F:ADP binding"/>
    <property type="evidence" value="ECO:0007669"/>
    <property type="project" value="TreeGrafter"/>
</dbReference>
<dbReference type="GO" id="GO:0046933">
    <property type="term" value="F:proton-transporting ATP synthase activity, rotational mechanism"/>
    <property type="evidence" value="ECO:0007669"/>
    <property type="project" value="InterPro"/>
</dbReference>
<evidence type="ECO:0000256" key="2">
    <source>
        <dbReference type="ARBA" id="ARBA00008936"/>
    </source>
</evidence>
<protein>
    <submittedName>
        <fullName evidence="15">ATP synthase subunit alpha</fullName>
    </submittedName>
</protein>
<evidence type="ECO:0000259" key="14">
    <source>
        <dbReference type="Pfam" id="PF00306"/>
    </source>
</evidence>
<dbReference type="Pfam" id="PF00306">
    <property type="entry name" value="ATP-synt_ab_C"/>
    <property type="match status" value="1"/>
</dbReference>
<dbReference type="SUPFAM" id="SSF47917">
    <property type="entry name" value="C-terminal domain of alpha and beta subunits of F1 ATP synthase"/>
    <property type="match status" value="1"/>
</dbReference>
<gene>
    <name evidence="15" type="ORF">US75_C0016G0008</name>
</gene>
<dbReference type="PATRIC" id="fig|1618583.3.peg.702"/>
<dbReference type="AlphaFoldDB" id="A0A0G0IX89"/>
<evidence type="ECO:0000256" key="7">
    <source>
        <dbReference type="ARBA" id="ARBA00022967"/>
    </source>
</evidence>
<dbReference type="PANTHER" id="PTHR48082:SF2">
    <property type="entry name" value="ATP SYNTHASE SUBUNIT ALPHA, MITOCHONDRIAL"/>
    <property type="match status" value="1"/>
</dbReference>
<evidence type="ECO:0000256" key="6">
    <source>
        <dbReference type="ARBA" id="ARBA00022840"/>
    </source>
</evidence>
<keyword evidence="11" id="KW-0066">ATP synthesis</keyword>
<dbReference type="EMBL" id="LBUE01000016">
    <property type="protein sequence ID" value="KKQ55650.1"/>
    <property type="molecule type" value="Genomic_DNA"/>
</dbReference>
<comment type="similarity">
    <text evidence="2">Belongs to the ATPase alpha/beta chains family.</text>
</comment>
<dbReference type="InterPro" id="IPR000194">
    <property type="entry name" value="ATPase_F1/V1/A1_a/bsu_nucl-bd"/>
</dbReference>
<evidence type="ECO:0000256" key="1">
    <source>
        <dbReference type="ARBA" id="ARBA00004370"/>
    </source>
</evidence>
<evidence type="ECO:0000256" key="11">
    <source>
        <dbReference type="ARBA" id="ARBA00023310"/>
    </source>
</evidence>
<evidence type="ECO:0000256" key="3">
    <source>
        <dbReference type="ARBA" id="ARBA00022448"/>
    </source>
</evidence>
<dbReference type="InterPro" id="IPR027417">
    <property type="entry name" value="P-loop_NTPase"/>
</dbReference>
<evidence type="ECO:0000256" key="9">
    <source>
        <dbReference type="ARBA" id="ARBA00023136"/>
    </source>
</evidence>
<feature type="domain" description="ATPase F1/V1/A1 complex alpha/beta subunit nucleotide-binding" evidence="13">
    <location>
        <begin position="132"/>
        <end position="351"/>
    </location>
</feature>
<dbReference type="SUPFAM" id="SSF52540">
    <property type="entry name" value="P-loop containing nucleoside triphosphate hydrolases"/>
    <property type="match status" value="1"/>
</dbReference>
<dbReference type="InterPro" id="IPR036121">
    <property type="entry name" value="ATPase_F1/V1/A1_a/bsu_N_sf"/>
</dbReference>
<dbReference type="Gene3D" id="2.40.30.20">
    <property type="match status" value="1"/>
</dbReference>
<feature type="domain" description="ATP synthase alpha subunit C-terminal" evidence="14">
    <location>
        <begin position="359"/>
        <end position="453"/>
    </location>
</feature>
<evidence type="ECO:0000256" key="5">
    <source>
        <dbReference type="ARBA" id="ARBA00022781"/>
    </source>
</evidence>
<proteinExistence type="inferred from homology"/>
<evidence type="ECO:0000256" key="12">
    <source>
        <dbReference type="ARBA" id="ARBA00026013"/>
    </source>
</evidence>
<evidence type="ECO:0000313" key="16">
    <source>
        <dbReference type="Proteomes" id="UP000034096"/>
    </source>
</evidence>
<dbReference type="GO" id="GO:0005524">
    <property type="term" value="F:ATP binding"/>
    <property type="evidence" value="ECO:0007669"/>
    <property type="project" value="UniProtKB-KW"/>
</dbReference>
<dbReference type="InterPro" id="IPR023366">
    <property type="entry name" value="ATP_synth_asu-like_sf"/>
</dbReference>
<dbReference type="InterPro" id="IPR005294">
    <property type="entry name" value="ATP_synth_F1_asu"/>
</dbReference>
<dbReference type="SUPFAM" id="SSF50615">
    <property type="entry name" value="N-terminal domain of alpha and beta subunits of F1 ATP synthase"/>
    <property type="match status" value="1"/>
</dbReference>
<dbReference type="Proteomes" id="UP000034096">
    <property type="component" value="Unassembled WGS sequence"/>
</dbReference>
<comment type="caution">
    <text evidence="15">The sequence shown here is derived from an EMBL/GenBank/DDBJ whole genome shotgun (WGS) entry which is preliminary data.</text>
</comment>
<dbReference type="Gene3D" id="1.20.150.20">
    <property type="entry name" value="ATP synthase alpha/beta chain, C-terminal domain"/>
    <property type="match status" value="1"/>
</dbReference>
<evidence type="ECO:0000256" key="4">
    <source>
        <dbReference type="ARBA" id="ARBA00022741"/>
    </source>
</evidence>
<comment type="subunit">
    <text evidence="12">F-type ATPases have 2 components, CF(1) - the catalytic core - and CF(0) - the membrane proton channel. CF(1) has five subunits: alpha(3), beta(3), gamma(1), delta(1), epsilon(1). CF(0) has four main subunits: a(1), b(1), b'(1) and c(9-12).</text>
</comment>
<dbReference type="GO" id="GO:0045259">
    <property type="term" value="C:proton-transporting ATP synthase complex"/>
    <property type="evidence" value="ECO:0007669"/>
    <property type="project" value="UniProtKB-KW"/>
</dbReference>
<keyword evidence="4" id="KW-0547">Nucleotide-binding</keyword>
<keyword evidence="7" id="KW-1278">Translocase</keyword>
<dbReference type="Gene3D" id="3.40.50.300">
    <property type="entry name" value="P-loop containing nucleotide triphosphate hydrolases"/>
    <property type="match status" value="1"/>
</dbReference>
<keyword evidence="8" id="KW-0406">Ion transport</keyword>
<keyword evidence="3" id="KW-0813">Transport</keyword>
<evidence type="ECO:0000259" key="13">
    <source>
        <dbReference type="Pfam" id="PF00006"/>
    </source>
</evidence>
<keyword evidence="9" id="KW-0472">Membrane</keyword>
<dbReference type="InterPro" id="IPR000793">
    <property type="entry name" value="ATP_synth_asu_C"/>
</dbReference>
<dbReference type="PANTHER" id="PTHR48082">
    <property type="entry name" value="ATP SYNTHASE SUBUNIT ALPHA, MITOCHONDRIAL"/>
    <property type="match status" value="1"/>
</dbReference>
<organism evidence="15 16">
    <name type="scientific">Candidatus Woesebacteria bacterium GW2011_GWC1_38_13</name>
    <dbReference type="NCBI Taxonomy" id="1618583"/>
    <lineage>
        <taxon>Bacteria</taxon>
        <taxon>Candidatus Woeseibacteriota</taxon>
    </lineage>
</organism>